<dbReference type="GO" id="GO:0030864">
    <property type="term" value="C:cortical actin cytoskeleton"/>
    <property type="evidence" value="ECO:0000318"/>
    <property type="project" value="GO_Central"/>
</dbReference>
<dbReference type="AlphaFoldDB" id="A9V698"/>
<dbReference type="SUPFAM" id="SSF55753">
    <property type="entry name" value="Actin depolymerizing proteins"/>
    <property type="match status" value="1"/>
</dbReference>
<dbReference type="GO" id="GO:0030427">
    <property type="term" value="C:site of polarized growth"/>
    <property type="evidence" value="ECO:0000318"/>
    <property type="project" value="GO_Central"/>
</dbReference>
<feature type="region of interest" description="Disordered" evidence="6">
    <location>
        <begin position="1"/>
        <end position="57"/>
    </location>
</feature>
<evidence type="ECO:0000256" key="5">
    <source>
        <dbReference type="ARBA" id="ARBA00038052"/>
    </source>
</evidence>
<dbReference type="Pfam" id="PF00241">
    <property type="entry name" value="Cofilin_ADF"/>
    <property type="match status" value="1"/>
</dbReference>
<feature type="compositionally biased region" description="Low complexity" evidence="6">
    <location>
        <begin position="31"/>
        <end position="52"/>
    </location>
</feature>
<evidence type="ECO:0000256" key="6">
    <source>
        <dbReference type="SAM" id="MobiDB-lite"/>
    </source>
</evidence>
<name>A9V698_MONBE</name>
<dbReference type="PANTHER" id="PTHR10829:SF29">
    <property type="entry name" value="COACTOSIN-LIKE PROTEIN"/>
    <property type="match status" value="1"/>
</dbReference>
<evidence type="ECO:0000259" key="7">
    <source>
        <dbReference type="PROSITE" id="PS51263"/>
    </source>
</evidence>
<dbReference type="SMART" id="SM00102">
    <property type="entry name" value="ADF"/>
    <property type="match status" value="1"/>
</dbReference>
<dbReference type="KEGG" id="mbr:MONBRDRAFT_38203"/>
<keyword evidence="3" id="KW-0009">Actin-binding</keyword>
<keyword evidence="4" id="KW-0206">Cytoskeleton</keyword>
<feature type="domain" description="ADF-H" evidence="7">
    <location>
        <begin position="221"/>
        <end position="350"/>
    </location>
</feature>
<dbReference type="RefSeq" id="XP_001748270.1">
    <property type="nucleotide sequence ID" value="XM_001748218.1"/>
</dbReference>
<reference evidence="8 9" key="1">
    <citation type="journal article" date="2008" name="Nature">
        <title>The genome of the choanoflagellate Monosiga brevicollis and the origin of metazoans.</title>
        <authorList>
            <consortium name="JGI Sequencing"/>
            <person name="King N."/>
            <person name="Westbrook M.J."/>
            <person name="Young S.L."/>
            <person name="Kuo A."/>
            <person name="Abedin M."/>
            <person name="Chapman J."/>
            <person name="Fairclough S."/>
            <person name="Hellsten U."/>
            <person name="Isogai Y."/>
            <person name="Letunic I."/>
            <person name="Marr M."/>
            <person name="Pincus D."/>
            <person name="Putnam N."/>
            <person name="Rokas A."/>
            <person name="Wright K.J."/>
            <person name="Zuzow R."/>
            <person name="Dirks W."/>
            <person name="Good M."/>
            <person name="Goodstein D."/>
            <person name="Lemons D."/>
            <person name="Li W."/>
            <person name="Lyons J.B."/>
            <person name="Morris A."/>
            <person name="Nichols S."/>
            <person name="Richter D.J."/>
            <person name="Salamov A."/>
            <person name="Bork P."/>
            <person name="Lim W.A."/>
            <person name="Manning G."/>
            <person name="Miller W.T."/>
            <person name="McGinnis W."/>
            <person name="Shapiro H."/>
            <person name="Tjian R."/>
            <person name="Grigoriev I.V."/>
            <person name="Rokhsar D."/>
        </authorList>
    </citation>
    <scope>NUCLEOTIDE SEQUENCE [LARGE SCALE GENOMIC DNA]</scope>
    <source>
        <strain evidence="9">MX1 / ATCC 50154</strain>
    </source>
</reference>
<dbReference type="eggNOG" id="KOG3655">
    <property type="taxonomic scope" value="Eukaryota"/>
</dbReference>
<dbReference type="FunFam" id="3.40.20.10:FF:000018">
    <property type="entry name" value="Coactosin-like 1"/>
    <property type="match status" value="1"/>
</dbReference>
<dbReference type="InterPro" id="IPR002108">
    <property type="entry name" value="ADF-H"/>
</dbReference>
<evidence type="ECO:0000256" key="1">
    <source>
        <dbReference type="ARBA" id="ARBA00004245"/>
    </source>
</evidence>
<dbReference type="InterPro" id="IPR029006">
    <property type="entry name" value="ADF-H/Gelsolin-like_dom_sf"/>
</dbReference>
<protein>
    <recommendedName>
        <fullName evidence="7">ADF-H domain-containing protein</fullName>
    </recommendedName>
</protein>
<dbReference type="InParanoid" id="A9V698"/>
<dbReference type="CDD" id="cd11282">
    <property type="entry name" value="ADF_coactosin_like"/>
    <property type="match status" value="1"/>
</dbReference>
<dbReference type="PROSITE" id="PS51263">
    <property type="entry name" value="ADF_H"/>
    <property type="match status" value="1"/>
</dbReference>
<keyword evidence="2" id="KW-0963">Cytoplasm</keyword>
<comment type="subcellular location">
    <subcellularLocation>
        <location evidence="1">Cytoplasm</location>
        <location evidence="1">Cytoskeleton</location>
    </subcellularLocation>
</comment>
<dbReference type="GO" id="GO:0051015">
    <property type="term" value="F:actin filament binding"/>
    <property type="evidence" value="ECO:0000318"/>
    <property type="project" value="GO_Central"/>
</dbReference>
<dbReference type="GeneID" id="5893420"/>
<dbReference type="PANTHER" id="PTHR10829">
    <property type="entry name" value="CORTACTIN AND DREBRIN"/>
    <property type="match status" value="1"/>
</dbReference>
<evidence type="ECO:0000256" key="2">
    <source>
        <dbReference type="ARBA" id="ARBA00022490"/>
    </source>
</evidence>
<evidence type="ECO:0000313" key="9">
    <source>
        <dbReference type="Proteomes" id="UP000001357"/>
    </source>
</evidence>
<dbReference type="STRING" id="81824.A9V698"/>
<proteinExistence type="inferred from homology"/>
<dbReference type="EMBL" id="CH991562">
    <property type="protein sequence ID" value="EDQ87031.1"/>
    <property type="molecule type" value="Genomic_DNA"/>
</dbReference>
<keyword evidence="9" id="KW-1185">Reference proteome</keyword>
<dbReference type="Gene3D" id="3.40.20.10">
    <property type="entry name" value="Severin"/>
    <property type="match status" value="1"/>
</dbReference>
<gene>
    <name evidence="8" type="ORF">MONBRDRAFT_38203</name>
</gene>
<sequence length="363" mass="40459">MAPSKRRGPRRERTQTRVRSRGQQRRRQQESSEPQQEFQQSPELQQESQLSEAAPVPADRALHSAEHRQLNMIKALERELLGGPAQNTASAADPVNQVTLQSTELAELQSAEGSEQIDASNRLHALIEIAQPHLAPDQSPAQLYAQLKARAGEVGAIDAGRRRILLVEPLIDHQLFVNISLDPKTKNRVTKCGICGAILNKEITTHFAMHCTVAEGINDHSFACYHLEVMYDAYTDVRNDDTETNWVTFGYQDKLITVSNQGSDYNDFLAEMKDDERVYGFVRFETGDELSKRAKFVLVTWVGPNVGALKKAKVSTDKAFVKQVVQSYAKEVLADTLEELDYDTVLDQVKAAGGANYGTGVRH</sequence>
<evidence type="ECO:0000313" key="8">
    <source>
        <dbReference type="EMBL" id="EDQ87031.1"/>
    </source>
</evidence>
<dbReference type="GO" id="GO:0030833">
    <property type="term" value="P:regulation of actin filament polymerization"/>
    <property type="evidence" value="ECO:0000318"/>
    <property type="project" value="GO_Central"/>
</dbReference>
<evidence type="ECO:0000256" key="4">
    <source>
        <dbReference type="ARBA" id="ARBA00023212"/>
    </source>
</evidence>
<feature type="compositionally biased region" description="Basic residues" evidence="6">
    <location>
        <begin position="1"/>
        <end position="26"/>
    </location>
</feature>
<dbReference type="Proteomes" id="UP000001357">
    <property type="component" value="Unassembled WGS sequence"/>
</dbReference>
<organism evidence="8 9">
    <name type="scientific">Monosiga brevicollis</name>
    <name type="common">Choanoflagellate</name>
    <dbReference type="NCBI Taxonomy" id="81824"/>
    <lineage>
        <taxon>Eukaryota</taxon>
        <taxon>Choanoflagellata</taxon>
        <taxon>Craspedida</taxon>
        <taxon>Salpingoecidae</taxon>
        <taxon>Monosiga</taxon>
    </lineage>
</organism>
<accession>A9V698</accession>
<comment type="similarity">
    <text evidence="5">Belongs to the actin-binding proteins ADF family. Coactosin subfamily.</text>
</comment>
<evidence type="ECO:0000256" key="3">
    <source>
        <dbReference type="ARBA" id="ARBA00023203"/>
    </source>
</evidence>